<dbReference type="HOGENOM" id="CLU_1701031_0_0_5"/>
<reference evidence="2 3" key="1">
    <citation type="journal article" date="2014" name="Front. Genet.">
        <title>Genome and metabolic network of "Candidatus Phaeomarinobacter ectocarpi" Ec32, a new candidate genus of Alphaproteobacteria frequently associated with brown algae.</title>
        <authorList>
            <person name="Dittami S.M."/>
            <person name="Barbeyron T."/>
            <person name="Boyen C."/>
            <person name="Cambefort J."/>
            <person name="Collet G."/>
            <person name="Delage L."/>
            <person name="Gobet A."/>
            <person name="Groisillier A."/>
            <person name="Leblanc C."/>
            <person name="Michel G."/>
            <person name="Scornet D."/>
            <person name="Siegel A."/>
            <person name="Tapia J.E."/>
            <person name="Tonon T."/>
        </authorList>
    </citation>
    <scope>NUCLEOTIDE SEQUENCE [LARGE SCALE GENOMIC DNA]</scope>
    <source>
        <strain evidence="2 3">Ec32</strain>
    </source>
</reference>
<feature type="transmembrane region" description="Helical" evidence="1">
    <location>
        <begin position="67"/>
        <end position="95"/>
    </location>
</feature>
<keyword evidence="3" id="KW-1185">Reference proteome</keyword>
<keyword evidence="1" id="KW-1133">Transmembrane helix</keyword>
<keyword evidence="1" id="KW-0472">Membrane</keyword>
<proteinExistence type="predicted"/>
<evidence type="ECO:0000256" key="1">
    <source>
        <dbReference type="SAM" id="Phobius"/>
    </source>
</evidence>
<dbReference type="KEGG" id="pect:BN1012_Phect1326"/>
<protein>
    <submittedName>
        <fullName evidence="2">Uncharacterized protein</fullName>
    </submittedName>
</protein>
<gene>
    <name evidence="2" type="ORF">BN1012_Phect1326</name>
</gene>
<dbReference type="Proteomes" id="UP000032160">
    <property type="component" value="Chromosome I"/>
</dbReference>
<keyword evidence="1" id="KW-0812">Transmembrane</keyword>
<dbReference type="AlphaFoldDB" id="X5MLJ6"/>
<dbReference type="EMBL" id="HG966617">
    <property type="protein sequence ID" value="CDO59540.1"/>
    <property type="molecule type" value="Genomic_DNA"/>
</dbReference>
<feature type="transmembrane region" description="Helical" evidence="1">
    <location>
        <begin position="39"/>
        <end position="60"/>
    </location>
</feature>
<evidence type="ECO:0000313" key="3">
    <source>
        <dbReference type="Proteomes" id="UP000032160"/>
    </source>
</evidence>
<organism evidence="2 3">
    <name type="scientific">Candidatus Phaeomarinibacter ectocarpi</name>
    <dbReference type="NCBI Taxonomy" id="1458461"/>
    <lineage>
        <taxon>Bacteria</taxon>
        <taxon>Pseudomonadati</taxon>
        <taxon>Pseudomonadota</taxon>
        <taxon>Alphaproteobacteria</taxon>
        <taxon>Hyphomicrobiales</taxon>
        <taxon>Parvibaculaceae</taxon>
        <taxon>Candidatus Phaeomarinibacter</taxon>
    </lineage>
</organism>
<name>X5MLJ6_9HYPH</name>
<feature type="transmembrane region" description="Helical" evidence="1">
    <location>
        <begin position="115"/>
        <end position="134"/>
    </location>
</feature>
<dbReference type="STRING" id="1458461.BN1012_Phect1326"/>
<accession>X5MLJ6</accession>
<evidence type="ECO:0000313" key="2">
    <source>
        <dbReference type="EMBL" id="CDO59540.1"/>
    </source>
</evidence>
<sequence>MYVRRDFSMLDRFVMLALPVFLPSIGIGFWLAFEIGLSAPQVAFATVVVWLAGLGIMYMLPTMVIVWANWVTTFVFLTVCLVHFGGLLSLAVIHLGLALFYDLDLPEVVSVEHRIFLFAILGIAVATAFWAYFYKRAGRETPKTFLKLPKNLPG</sequence>
<feature type="transmembrane region" description="Helical" evidence="1">
    <location>
        <begin position="12"/>
        <end position="33"/>
    </location>
</feature>